<accession>A0A9W7ZTE3</accession>
<evidence type="ECO:0000256" key="1">
    <source>
        <dbReference type="SAM" id="SignalP"/>
    </source>
</evidence>
<comment type="caution">
    <text evidence="2">The sequence shown here is derived from an EMBL/GenBank/DDBJ whole genome shotgun (WGS) entry which is preliminary data.</text>
</comment>
<keyword evidence="1" id="KW-0732">Signal</keyword>
<protein>
    <submittedName>
        <fullName evidence="2">Uncharacterized protein</fullName>
    </submittedName>
</protein>
<feature type="signal peptide" evidence="1">
    <location>
        <begin position="1"/>
        <end position="22"/>
    </location>
</feature>
<evidence type="ECO:0000313" key="3">
    <source>
        <dbReference type="Proteomes" id="UP001150569"/>
    </source>
</evidence>
<gene>
    <name evidence="2" type="ORF">IWQ60_008169</name>
</gene>
<dbReference type="EMBL" id="JANBPT010000592">
    <property type="protein sequence ID" value="KAJ1916244.1"/>
    <property type="molecule type" value="Genomic_DNA"/>
</dbReference>
<keyword evidence="3" id="KW-1185">Reference proteome</keyword>
<feature type="chain" id="PRO_5040933960" evidence="1">
    <location>
        <begin position="23"/>
        <end position="94"/>
    </location>
</feature>
<sequence>MLFPTSCLILSLAILATPHATAKPSTDNVHLQGHYPQLTHRLQRRCAEDPQNPANCHQATHHRSIKYRVLGAAARPRTDHFKVKFNSESVAVTF</sequence>
<organism evidence="2 3">
    <name type="scientific">Tieghemiomyces parasiticus</name>
    <dbReference type="NCBI Taxonomy" id="78921"/>
    <lineage>
        <taxon>Eukaryota</taxon>
        <taxon>Fungi</taxon>
        <taxon>Fungi incertae sedis</taxon>
        <taxon>Zoopagomycota</taxon>
        <taxon>Kickxellomycotina</taxon>
        <taxon>Dimargaritomycetes</taxon>
        <taxon>Dimargaritales</taxon>
        <taxon>Dimargaritaceae</taxon>
        <taxon>Tieghemiomyces</taxon>
    </lineage>
</organism>
<name>A0A9W7ZTE3_9FUNG</name>
<proteinExistence type="predicted"/>
<evidence type="ECO:0000313" key="2">
    <source>
        <dbReference type="EMBL" id="KAJ1916244.1"/>
    </source>
</evidence>
<reference evidence="2" key="1">
    <citation type="submission" date="2022-07" db="EMBL/GenBank/DDBJ databases">
        <title>Phylogenomic reconstructions and comparative analyses of Kickxellomycotina fungi.</title>
        <authorList>
            <person name="Reynolds N.K."/>
            <person name="Stajich J.E."/>
            <person name="Barry K."/>
            <person name="Grigoriev I.V."/>
            <person name="Crous P."/>
            <person name="Smith M.E."/>
        </authorList>
    </citation>
    <scope>NUCLEOTIDE SEQUENCE</scope>
    <source>
        <strain evidence="2">RSA 861</strain>
    </source>
</reference>
<dbReference type="AlphaFoldDB" id="A0A9W7ZTE3"/>
<dbReference type="Proteomes" id="UP001150569">
    <property type="component" value="Unassembled WGS sequence"/>
</dbReference>